<protein>
    <recommendedName>
        <fullName evidence="3">RecT family protein</fullName>
    </recommendedName>
</protein>
<dbReference type="GO" id="GO:0006259">
    <property type="term" value="P:DNA metabolic process"/>
    <property type="evidence" value="ECO:0007669"/>
    <property type="project" value="InterPro"/>
</dbReference>
<dbReference type="AlphaFoldDB" id="A0A0P0YX08"/>
<evidence type="ECO:0008006" key="3">
    <source>
        <dbReference type="Google" id="ProtNLM"/>
    </source>
</evidence>
<reference evidence="2" key="1">
    <citation type="journal article" date="2015" name="Proc. Natl. Acad. Sci. U.S.A.">
        <title>Bacterial clade with the ribosomal RNA operon on a small plasmid rather than the chromosome.</title>
        <authorList>
            <person name="Anda M."/>
            <person name="Ohtsubo Y."/>
            <person name="Okubo T."/>
            <person name="Sugawara M."/>
            <person name="Nagata Y."/>
            <person name="Tsuda M."/>
            <person name="Minamisawa K."/>
            <person name="Mitsui H."/>
        </authorList>
    </citation>
    <scope>NUCLEOTIDE SEQUENCE</scope>
    <source>
        <strain evidence="2">DSM 21988</strain>
    </source>
</reference>
<dbReference type="RefSeq" id="WP_060602694.1">
    <property type="nucleotide sequence ID" value="NZ_BBWQ01000009.1"/>
</dbReference>
<name>A0A0P0YX08_9HYPH</name>
<proteinExistence type="predicted"/>
<dbReference type="EMBL" id="LC066371">
    <property type="protein sequence ID" value="BAT26022.1"/>
    <property type="molecule type" value="Genomic_DNA"/>
</dbReference>
<accession>A0A0P0YX08</accession>
<evidence type="ECO:0000313" key="2">
    <source>
        <dbReference type="EMBL" id="BAT26022.1"/>
    </source>
</evidence>
<organism evidence="2">
    <name type="scientific">Aureimonas altamirensis</name>
    <dbReference type="NCBI Taxonomy" id="370622"/>
    <lineage>
        <taxon>Bacteria</taxon>
        <taxon>Pseudomonadati</taxon>
        <taxon>Pseudomonadota</taxon>
        <taxon>Alphaproteobacteria</taxon>
        <taxon>Hyphomicrobiales</taxon>
        <taxon>Aurantimonadaceae</taxon>
        <taxon>Aureimonas</taxon>
    </lineage>
</organism>
<evidence type="ECO:0000256" key="1">
    <source>
        <dbReference type="SAM" id="MobiDB-lite"/>
    </source>
</evidence>
<dbReference type="Pfam" id="PF03837">
    <property type="entry name" value="RecT"/>
    <property type="match status" value="1"/>
</dbReference>
<dbReference type="GO" id="GO:0003677">
    <property type="term" value="F:DNA binding"/>
    <property type="evidence" value="ECO:0007669"/>
    <property type="project" value="InterPro"/>
</dbReference>
<dbReference type="InterPro" id="IPR018330">
    <property type="entry name" value="RecT_fam"/>
</dbReference>
<sequence length="356" mass="38867">MSNLALRDPSEVRTPINDVRFASDGGGSHLTPQSLGDIVRFAEVMSRADIAIPKHLRGNAGACLAVTMQAMKWEMDPFSVAQKSYKVGDQMAYEAQLIAAVINTRAGLKRRPQIEYEGQDGDRRCRVTFEALDGSVHVYESPRFSAITTKNSPLWKSDPDQQLGYYSIRAGARRHFPEVILGVYDRDELEGVRDVTPAQPERSSFATRIAKPQESVGPREGFDHGFIDGELGADTMDTSQVPEGDDSRSADPAEEETGPAFDDDTKARLADYARGMLAIVIQEADAGLIKDRLLKSHTRWKGDLAQLSPEAVAVAQQVFKTAQAISKGETDVASAVTHFAYEIGVEEGLIQPEVAG</sequence>
<feature type="region of interest" description="Disordered" evidence="1">
    <location>
        <begin position="210"/>
        <end position="265"/>
    </location>
</feature>